<dbReference type="NCBIfam" id="TIGR01557">
    <property type="entry name" value="myb_SHAQKYF"/>
    <property type="match status" value="1"/>
</dbReference>
<keyword evidence="5" id="KW-0804">Transcription</keyword>
<dbReference type="EMBL" id="JAVXUP010001330">
    <property type="protein sequence ID" value="KAK3013008.1"/>
    <property type="molecule type" value="Genomic_DNA"/>
</dbReference>
<evidence type="ECO:0000256" key="7">
    <source>
        <dbReference type="SAM" id="MobiDB-lite"/>
    </source>
</evidence>
<dbReference type="InterPro" id="IPR009057">
    <property type="entry name" value="Homeodomain-like_sf"/>
</dbReference>
<evidence type="ECO:0000256" key="2">
    <source>
        <dbReference type="ARBA" id="ARBA00022473"/>
    </source>
</evidence>
<dbReference type="GO" id="GO:0010158">
    <property type="term" value="P:abaxial cell fate specification"/>
    <property type="evidence" value="ECO:0007669"/>
    <property type="project" value="InterPro"/>
</dbReference>
<gene>
    <name evidence="9" type="ORF">RJ639_008740</name>
</gene>
<evidence type="ECO:0000256" key="6">
    <source>
        <dbReference type="ARBA" id="ARBA00023242"/>
    </source>
</evidence>
<evidence type="ECO:0000259" key="8">
    <source>
        <dbReference type="Pfam" id="PF00249"/>
    </source>
</evidence>
<organism evidence="9 10">
    <name type="scientific">Escallonia herrerae</name>
    <dbReference type="NCBI Taxonomy" id="1293975"/>
    <lineage>
        <taxon>Eukaryota</taxon>
        <taxon>Viridiplantae</taxon>
        <taxon>Streptophyta</taxon>
        <taxon>Embryophyta</taxon>
        <taxon>Tracheophyta</taxon>
        <taxon>Spermatophyta</taxon>
        <taxon>Magnoliopsida</taxon>
        <taxon>eudicotyledons</taxon>
        <taxon>Gunneridae</taxon>
        <taxon>Pentapetalae</taxon>
        <taxon>asterids</taxon>
        <taxon>campanulids</taxon>
        <taxon>Escalloniales</taxon>
        <taxon>Escalloniaceae</taxon>
        <taxon>Escallonia</taxon>
    </lineage>
</organism>
<feature type="region of interest" description="Disordered" evidence="7">
    <location>
        <begin position="1"/>
        <end position="40"/>
    </location>
</feature>
<proteinExistence type="predicted"/>
<dbReference type="GO" id="GO:0006355">
    <property type="term" value="P:regulation of DNA-templated transcription"/>
    <property type="evidence" value="ECO:0007669"/>
    <property type="project" value="InterPro"/>
</dbReference>
<dbReference type="GO" id="GO:0000976">
    <property type="term" value="F:transcription cis-regulatory region binding"/>
    <property type="evidence" value="ECO:0007669"/>
    <property type="project" value="InterPro"/>
</dbReference>
<dbReference type="Pfam" id="PF00249">
    <property type="entry name" value="Myb_DNA-binding"/>
    <property type="match status" value="1"/>
</dbReference>
<feature type="domain" description="Myb-like" evidence="8">
    <location>
        <begin position="139"/>
        <end position="183"/>
    </location>
</feature>
<dbReference type="InterPro" id="IPR001005">
    <property type="entry name" value="SANT/Myb"/>
</dbReference>
<dbReference type="Gene3D" id="1.10.10.60">
    <property type="entry name" value="Homeodomain-like"/>
    <property type="match status" value="1"/>
</dbReference>
<evidence type="ECO:0000256" key="1">
    <source>
        <dbReference type="ARBA" id="ARBA00004123"/>
    </source>
</evidence>
<dbReference type="InterPro" id="IPR044847">
    <property type="entry name" value="KAN_fam"/>
</dbReference>
<evidence type="ECO:0000313" key="10">
    <source>
        <dbReference type="Proteomes" id="UP001188597"/>
    </source>
</evidence>
<keyword evidence="3" id="KW-0221">Differentiation</keyword>
<comment type="caution">
    <text evidence="9">The sequence shown here is derived from an EMBL/GenBank/DDBJ whole genome shotgun (WGS) entry which is preliminary data.</text>
</comment>
<evidence type="ECO:0000256" key="5">
    <source>
        <dbReference type="ARBA" id="ARBA00023163"/>
    </source>
</evidence>
<sequence length="265" mass="29682">MELFPAQHHPDLSLQISPPISKPASSEWRRSSSCTDDDTYTVRTASPPHLFSCQQKKQKQGLGQEFAYLRPIRGIPVYHQNPVFARHRPDSDSYSTSGTTSSTTLQCYYSSNRSSSLSLSSPSRRLIPLRKRSARRAPRMRWTTTLHARFVRAVELLGATPKSVLELMDVKDLTLSHVKSHLQLDGFLESDSVDENSSEGDARLSVNEGRPIPEKEQDHYYGLCTNSSSRDAVLHVKPLDVKGSLSAPFEDILRGSDHVKPSCMM</sequence>
<accession>A0AA88VSI9</accession>
<evidence type="ECO:0000256" key="4">
    <source>
        <dbReference type="ARBA" id="ARBA00023015"/>
    </source>
</evidence>
<evidence type="ECO:0000313" key="9">
    <source>
        <dbReference type="EMBL" id="KAK3013008.1"/>
    </source>
</evidence>
<keyword evidence="4" id="KW-0805">Transcription regulation</keyword>
<evidence type="ECO:0000256" key="3">
    <source>
        <dbReference type="ARBA" id="ARBA00022782"/>
    </source>
</evidence>
<name>A0AA88VSI9_9ASTE</name>
<protein>
    <recommendedName>
        <fullName evidence="8">Myb-like domain-containing protein</fullName>
    </recommendedName>
</protein>
<dbReference type="PANTHER" id="PTHR31496:SF48">
    <property type="entry name" value="TRANSCRIPTION FACTOR KAN2-RELATED"/>
    <property type="match status" value="1"/>
</dbReference>
<dbReference type="PANTHER" id="PTHR31496">
    <property type="entry name" value="TRANSCRIPTION FACTOR KAN2-RELATED"/>
    <property type="match status" value="1"/>
</dbReference>
<dbReference type="Proteomes" id="UP001188597">
    <property type="component" value="Unassembled WGS sequence"/>
</dbReference>
<dbReference type="AlphaFoldDB" id="A0AA88VSI9"/>
<reference evidence="9" key="1">
    <citation type="submission" date="2022-12" db="EMBL/GenBank/DDBJ databases">
        <title>Draft genome assemblies for two species of Escallonia (Escalloniales).</title>
        <authorList>
            <person name="Chanderbali A."/>
            <person name="Dervinis C."/>
            <person name="Anghel I."/>
            <person name="Soltis D."/>
            <person name="Soltis P."/>
            <person name="Zapata F."/>
        </authorList>
    </citation>
    <scope>NUCLEOTIDE SEQUENCE</scope>
    <source>
        <strain evidence="9">UCBG64.0493</strain>
        <tissue evidence="9">Leaf</tissue>
    </source>
</reference>
<dbReference type="GO" id="GO:0005634">
    <property type="term" value="C:nucleus"/>
    <property type="evidence" value="ECO:0007669"/>
    <property type="project" value="UniProtKB-SubCell"/>
</dbReference>
<feature type="non-terminal residue" evidence="9">
    <location>
        <position position="1"/>
    </location>
</feature>
<dbReference type="SUPFAM" id="SSF46689">
    <property type="entry name" value="Homeodomain-like"/>
    <property type="match status" value="1"/>
</dbReference>
<comment type="subcellular location">
    <subcellularLocation>
        <location evidence="1">Nucleus</location>
    </subcellularLocation>
</comment>
<dbReference type="InterPro" id="IPR006447">
    <property type="entry name" value="Myb_dom_plants"/>
</dbReference>
<keyword evidence="2" id="KW-0217">Developmental protein</keyword>
<keyword evidence="10" id="KW-1185">Reference proteome</keyword>
<keyword evidence="6" id="KW-0539">Nucleus</keyword>